<protein>
    <submittedName>
        <fullName evidence="1">Uncharacterized protein</fullName>
    </submittedName>
</protein>
<comment type="caution">
    <text evidence="1">The sequence shown here is derived from an EMBL/GenBank/DDBJ whole genome shotgun (WGS) entry which is preliminary data.</text>
</comment>
<accession>A0A3E5E9U5</accession>
<dbReference type="RefSeq" id="WP_117586327.1">
    <property type="nucleotide sequence ID" value="NZ_QRVA01000006.1"/>
</dbReference>
<gene>
    <name evidence="1" type="ORF">DWY11_04105</name>
</gene>
<name>A0A3E5E9U5_9BACT</name>
<evidence type="ECO:0000313" key="1">
    <source>
        <dbReference type="EMBL" id="RGS17971.1"/>
    </source>
</evidence>
<dbReference type="Proteomes" id="UP000283872">
    <property type="component" value="Unassembled WGS sequence"/>
</dbReference>
<organism evidence="1 2">
    <name type="scientific">Segatella copri</name>
    <dbReference type="NCBI Taxonomy" id="165179"/>
    <lineage>
        <taxon>Bacteria</taxon>
        <taxon>Pseudomonadati</taxon>
        <taxon>Bacteroidota</taxon>
        <taxon>Bacteroidia</taxon>
        <taxon>Bacteroidales</taxon>
        <taxon>Prevotellaceae</taxon>
        <taxon>Segatella</taxon>
    </lineage>
</organism>
<evidence type="ECO:0000313" key="2">
    <source>
        <dbReference type="Proteomes" id="UP000283872"/>
    </source>
</evidence>
<dbReference type="EMBL" id="QRVA01000006">
    <property type="protein sequence ID" value="RGS17971.1"/>
    <property type="molecule type" value="Genomic_DNA"/>
</dbReference>
<sequence length="145" mass="16996">MESMHEEIIGAGVANLFIERMKLEGWLPIKEYFKMEKLGIELDWVLVLTMENDGFIAIPMVAEYLVPHKYSGRKSGWYKDDIDNPNRRIDDWTNVIMFKLLDKPYIDEIRDSILDKYKESEGVTDTHAYNLSFNETVIKQCKGIK</sequence>
<dbReference type="AlphaFoldDB" id="A0A3E5E9U5"/>
<reference evidence="1 2" key="1">
    <citation type="submission" date="2018-08" db="EMBL/GenBank/DDBJ databases">
        <title>A genome reference for cultivated species of the human gut microbiota.</title>
        <authorList>
            <person name="Zou Y."/>
            <person name="Xue W."/>
            <person name="Luo G."/>
        </authorList>
    </citation>
    <scope>NUCLEOTIDE SEQUENCE [LARGE SCALE GENOMIC DNA]</scope>
    <source>
        <strain evidence="1 2">AF24-12</strain>
    </source>
</reference>
<proteinExistence type="predicted"/>